<keyword evidence="4" id="KW-0472">Membrane</keyword>
<keyword evidence="6" id="KW-1185">Reference proteome</keyword>
<proteinExistence type="predicted"/>
<name>A0AAD5V934_9APHY</name>
<dbReference type="GO" id="GO:0005782">
    <property type="term" value="C:peroxisomal matrix"/>
    <property type="evidence" value="ECO:0007669"/>
    <property type="project" value="TreeGrafter"/>
</dbReference>
<dbReference type="InterPro" id="IPR051053">
    <property type="entry name" value="ECH/Chromodomain_protein"/>
</dbReference>
<evidence type="ECO:0000256" key="3">
    <source>
        <dbReference type="ARBA" id="ARBA00023235"/>
    </source>
</evidence>
<dbReference type="EMBL" id="JANAWD010000145">
    <property type="protein sequence ID" value="KAJ3485695.1"/>
    <property type="molecule type" value="Genomic_DNA"/>
</dbReference>
<sequence>MSTIRVEVAQGIATITFNRPKSLNAIQPADYDAFSEALREIDARDDVVVTVWQATGKWFCAGTDVHVAAPGDETTSIRQMFLNRVARAHTDVSQALYTHRKILVAALNGPVMGIAAAFLGHFDFIYTLPNAWLSVPFTFLGIITEGGSSVTFSRRMGSAKAKEVLIFGKKMDAQDLLECGFVNKIFPSQTTESFHDAVRTHLLSELDGLDPTAVLTVKKLLANAEAEANDPDAANLRESFAQAARMASGIPAERFAKIARKEIKHKL</sequence>
<dbReference type="GO" id="GO:0004165">
    <property type="term" value="F:delta(3)-delta(2)-enoyl-CoA isomerase activity"/>
    <property type="evidence" value="ECO:0007669"/>
    <property type="project" value="UniProtKB-ARBA"/>
</dbReference>
<evidence type="ECO:0000256" key="1">
    <source>
        <dbReference type="ARBA" id="ARBA00004275"/>
    </source>
</evidence>
<evidence type="ECO:0008006" key="7">
    <source>
        <dbReference type="Google" id="ProtNLM"/>
    </source>
</evidence>
<reference evidence="5" key="1">
    <citation type="submission" date="2022-07" db="EMBL/GenBank/DDBJ databases">
        <title>Genome Sequence of Physisporinus lineatus.</title>
        <authorList>
            <person name="Buettner E."/>
        </authorList>
    </citation>
    <scope>NUCLEOTIDE SEQUENCE</scope>
    <source>
        <strain evidence="5">VT162</strain>
    </source>
</reference>
<dbReference type="GO" id="GO:0006635">
    <property type="term" value="P:fatty acid beta-oxidation"/>
    <property type="evidence" value="ECO:0007669"/>
    <property type="project" value="TreeGrafter"/>
</dbReference>
<evidence type="ECO:0000256" key="2">
    <source>
        <dbReference type="ARBA" id="ARBA00023140"/>
    </source>
</evidence>
<comment type="caution">
    <text evidence="5">The sequence shown here is derived from an EMBL/GenBank/DDBJ whole genome shotgun (WGS) entry which is preliminary data.</text>
</comment>
<dbReference type="Pfam" id="PF00378">
    <property type="entry name" value="ECH_1"/>
    <property type="match status" value="1"/>
</dbReference>
<accession>A0AAD5V934</accession>
<evidence type="ECO:0000313" key="6">
    <source>
        <dbReference type="Proteomes" id="UP001212997"/>
    </source>
</evidence>
<dbReference type="SUPFAM" id="SSF52096">
    <property type="entry name" value="ClpP/crotonase"/>
    <property type="match status" value="1"/>
</dbReference>
<dbReference type="CDD" id="cd06558">
    <property type="entry name" value="crotonase-like"/>
    <property type="match status" value="1"/>
</dbReference>
<dbReference type="Proteomes" id="UP001212997">
    <property type="component" value="Unassembled WGS sequence"/>
</dbReference>
<evidence type="ECO:0000256" key="4">
    <source>
        <dbReference type="SAM" id="Phobius"/>
    </source>
</evidence>
<protein>
    <recommendedName>
        <fullName evidence="7">ClpP/crotonase</fullName>
    </recommendedName>
</protein>
<dbReference type="PANTHER" id="PTHR43684">
    <property type="match status" value="1"/>
</dbReference>
<keyword evidence="2" id="KW-0576">Peroxisome</keyword>
<comment type="subcellular location">
    <subcellularLocation>
        <location evidence="1">Peroxisome</location>
    </subcellularLocation>
</comment>
<dbReference type="AlphaFoldDB" id="A0AAD5V934"/>
<dbReference type="Gene3D" id="3.90.226.10">
    <property type="entry name" value="2-enoyl-CoA Hydratase, Chain A, domain 1"/>
    <property type="match status" value="1"/>
</dbReference>
<dbReference type="InterPro" id="IPR001753">
    <property type="entry name" value="Enoyl-CoA_hydra/iso"/>
</dbReference>
<keyword evidence="3" id="KW-0413">Isomerase</keyword>
<evidence type="ECO:0000313" key="5">
    <source>
        <dbReference type="EMBL" id="KAJ3485695.1"/>
    </source>
</evidence>
<keyword evidence="4" id="KW-0812">Transmembrane</keyword>
<dbReference type="PANTHER" id="PTHR43684:SF1">
    <property type="entry name" value="ENOYL-COA DELTA ISOMERASE 2"/>
    <property type="match status" value="1"/>
</dbReference>
<keyword evidence="4" id="KW-1133">Transmembrane helix</keyword>
<feature type="transmembrane region" description="Helical" evidence="4">
    <location>
        <begin position="131"/>
        <end position="152"/>
    </location>
</feature>
<gene>
    <name evidence="5" type="ORF">NLI96_g4787</name>
</gene>
<dbReference type="InterPro" id="IPR029045">
    <property type="entry name" value="ClpP/crotonase-like_dom_sf"/>
</dbReference>
<feature type="transmembrane region" description="Helical" evidence="4">
    <location>
        <begin position="102"/>
        <end position="119"/>
    </location>
</feature>
<organism evidence="5 6">
    <name type="scientific">Meripilus lineatus</name>
    <dbReference type="NCBI Taxonomy" id="2056292"/>
    <lineage>
        <taxon>Eukaryota</taxon>
        <taxon>Fungi</taxon>
        <taxon>Dikarya</taxon>
        <taxon>Basidiomycota</taxon>
        <taxon>Agaricomycotina</taxon>
        <taxon>Agaricomycetes</taxon>
        <taxon>Polyporales</taxon>
        <taxon>Meripilaceae</taxon>
        <taxon>Meripilus</taxon>
    </lineage>
</organism>